<evidence type="ECO:0000256" key="10">
    <source>
        <dbReference type="ARBA" id="ARBA00029409"/>
    </source>
</evidence>
<keyword evidence="6" id="KW-0547">Nucleotide-binding</keyword>
<gene>
    <name evidence="14" type="primary">folK</name>
    <name evidence="14" type="ORF">DF185_13765</name>
</gene>
<dbReference type="GO" id="GO:0003848">
    <property type="term" value="F:2-amino-4-hydroxy-6-hydroxymethyldihydropteridine diphosphokinase activity"/>
    <property type="evidence" value="ECO:0007669"/>
    <property type="project" value="UniProtKB-EC"/>
</dbReference>
<dbReference type="UniPathway" id="UPA00077">
    <property type="reaction ID" value="UER00155"/>
</dbReference>
<dbReference type="PANTHER" id="PTHR43071:SF1">
    <property type="entry name" value="2-AMINO-4-HYDROXY-6-HYDROXYMETHYLDIHYDROPTERIDINE PYROPHOSPHOKINASE"/>
    <property type="match status" value="1"/>
</dbReference>
<evidence type="ECO:0000256" key="5">
    <source>
        <dbReference type="ARBA" id="ARBA00022679"/>
    </source>
</evidence>
<keyword evidence="7 14" id="KW-0418">Kinase</keyword>
<evidence type="ECO:0000313" key="14">
    <source>
        <dbReference type="EMBL" id="PXY00981.1"/>
    </source>
</evidence>
<evidence type="ECO:0000256" key="7">
    <source>
        <dbReference type="ARBA" id="ARBA00022777"/>
    </source>
</evidence>
<dbReference type="GO" id="GO:0005524">
    <property type="term" value="F:ATP binding"/>
    <property type="evidence" value="ECO:0007669"/>
    <property type="project" value="UniProtKB-KW"/>
</dbReference>
<reference evidence="14 15" key="1">
    <citation type="submission" date="2018-05" db="EMBL/GenBank/DDBJ databases">
        <title>Marinifilum breve JC075T sp. nov., a marine bacterium isolated from Yongle Blue Hole in the South China Sea.</title>
        <authorList>
            <person name="Fu T."/>
        </authorList>
    </citation>
    <scope>NUCLEOTIDE SEQUENCE [LARGE SCALE GENOMIC DNA]</scope>
    <source>
        <strain evidence="14 15">JC075</strain>
    </source>
</reference>
<proteinExistence type="inferred from homology"/>
<protein>
    <recommendedName>
        <fullName evidence="4">2-amino-4-hydroxy-6-hydroxymethyldihydropteridine pyrophosphokinase</fullName>
        <ecNumber evidence="3">2.7.6.3</ecNumber>
    </recommendedName>
    <alternativeName>
        <fullName evidence="11">6-hydroxymethyl-7,8-dihydropterin pyrophosphokinase</fullName>
    </alternativeName>
    <alternativeName>
        <fullName evidence="12">7,8-dihydro-6-hydroxymethylpterin-pyrophosphokinase</fullName>
    </alternativeName>
</protein>
<dbReference type="EMBL" id="QFLI01000005">
    <property type="protein sequence ID" value="PXY00981.1"/>
    <property type="molecule type" value="Genomic_DNA"/>
</dbReference>
<dbReference type="OrthoDB" id="9808041at2"/>
<dbReference type="GO" id="GO:0016301">
    <property type="term" value="F:kinase activity"/>
    <property type="evidence" value="ECO:0007669"/>
    <property type="project" value="UniProtKB-KW"/>
</dbReference>
<comment type="pathway">
    <text evidence="1">Cofactor biosynthesis; tetrahydrofolate biosynthesis; 2-amino-4-hydroxy-6-hydroxymethyl-7,8-dihydropteridine diphosphate from 7,8-dihydroneopterin triphosphate: step 4/4.</text>
</comment>
<dbReference type="CDD" id="cd00483">
    <property type="entry name" value="HPPK"/>
    <property type="match status" value="1"/>
</dbReference>
<organism evidence="14 15">
    <name type="scientific">Marinifilum breve</name>
    <dbReference type="NCBI Taxonomy" id="2184082"/>
    <lineage>
        <taxon>Bacteria</taxon>
        <taxon>Pseudomonadati</taxon>
        <taxon>Bacteroidota</taxon>
        <taxon>Bacteroidia</taxon>
        <taxon>Marinilabiliales</taxon>
        <taxon>Marinifilaceae</taxon>
    </lineage>
</organism>
<comment type="caution">
    <text evidence="14">The sequence shown here is derived from an EMBL/GenBank/DDBJ whole genome shotgun (WGS) entry which is preliminary data.</text>
</comment>
<dbReference type="InterPro" id="IPR000550">
    <property type="entry name" value="Hppk"/>
</dbReference>
<dbReference type="Gene3D" id="3.30.70.560">
    <property type="entry name" value="7,8-Dihydro-6-hydroxymethylpterin-pyrophosphokinase HPPK"/>
    <property type="match status" value="1"/>
</dbReference>
<keyword evidence="15" id="KW-1185">Reference proteome</keyword>
<evidence type="ECO:0000256" key="1">
    <source>
        <dbReference type="ARBA" id="ARBA00005051"/>
    </source>
</evidence>
<comment type="function">
    <text evidence="10">Catalyzes the transfer of pyrophosphate from adenosine triphosphate (ATP) to 6-hydroxymethyl-7,8-dihydropterin, an enzymatic step in folate biosynthesis pathway.</text>
</comment>
<evidence type="ECO:0000256" key="3">
    <source>
        <dbReference type="ARBA" id="ARBA00013253"/>
    </source>
</evidence>
<evidence type="ECO:0000256" key="9">
    <source>
        <dbReference type="ARBA" id="ARBA00022909"/>
    </source>
</evidence>
<dbReference type="NCBIfam" id="TIGR01498">
    <property type="entry name" value="folK"/>
    <property type="match status" value="1"/>
</dbReference>
<dbReference type="GO" id="GO:0046654">
    <property type="term" value="P:tetrahydrofolate biosynthetic process"/>
    <property type="evidence" value="ECO:0007669"/>
    <property type="project" value="UniProtKB-UniPathway"/>
</dbReference>
<evidence type="ECO:0000256" key="4">
    <source>
        <dbReference type="ARBA" id="ARBA00016218"/>
    </source>
</evidence>
<comment type="similarity">
    <text evidence="2">Belongs to the HPPK family.</text>
</comment>
<evidence type="ECO:0000256" key="12">
    <source>
        <dbReference type="ARBA" id="ARBA00033413"/>
    </source>
</evidence>
<evidence type="ECO:0000259" key="13">
    <source>
        <dbReference type="Pfam" id="PF01288"/>
    </source>
</evidence>
<dbReference type="InterPro" id="IPR035907">
    <property type="entry name" value="Hppk_sf"/>
</dbReference>
<dbReference type="Pfam" id="PF01288">
    <property type="entry name" value="HPPK"/>
    <property type="match status" value="1"/>
</dbReference>
<evidence type="ECO:0000256" key="2">
    <source>
        <dbReference type="ARBA" id="ARBA00005810"/>
    </source>
</evidence>
<dbReference type="SUPFAM" id="SSF55083">
    <property type="entry name" value="6-hydroxymethyl-7,8-dihydropterin pyrophosphokinase, HPPK"/>
    <property type="match status" value="1"/>
</dbReference>
<keyword evidence="8" id="KW-0067">ATP-binding</keyword>
<evidence type="ECO:0000313" key="15">
    <source>
        <dbReference type="Proteomes" id="UP000248079"/>
    </source>
</evidence>
<name>A0A2V3ZXL5_9BACT</name>
<dbReference type="PANTHER" id="PTHR43071">
    <property type="entry name" value="2-AMINO-4-HYDROXY-6-HYDROXYMETHYLDIHYDROPTERIDINE PYROPHOSPHOKINASE"/>
    <property type="match status" value="1"/>
</dbReference>
<sequence>MAKVYFLIGGNLGDREKILKSTVEALGNDVGKILKVSAIYETEPWGFEHEQSFLNQVVVVESKLLPEAVLDRTQEIEKNLGRVRKKNRYSERTIDVDILFYDDLIIDTEKLEVPHPRMGERMFALAPLAEIAPDFIHPVMYKSILEMKNSCPDESEVSVFKA</sequence>
<dbReference type="GO" id="GO:0046656">
    <property type="term" value="P:folic acid biosynthetic process"/>
    <property type="evidence" value="ECO:0007669"/>
    <property type="project" value="UniProtKB-KW"/>
</dbReference>
<accession>A0A2V3ZXL5</accession>
<feature type="domain" description="7,8-dihydro-6-hydroxymethylpterin-pyrophosphokinase" evidence="13">
    <location>
        <begin position="6"/>
        <end position="133"/>
    </location>
</feature>
<evidence type="ECO:0000256" key="8">
    <source>
        <dbReference type="ARBA" id="ARBA00022840"/>
    </source>
</evidence>
<dbReference type="Proteomes" id="UP000248079">
    <property type="component" value="Unassembled WGS sequence"/>
</dbReference>
<dbReference type="AlphaFoldDB" id="A0A2V3ZXL5"/>
<evidence type="ECO:0000256" key="6">
    <source>
        <dbReference type="ARBA" id="ARBA00022741"/>
    </source>
</evidence>
<evidence type="ECO:0000256" key="11">
    <source>
        <dbReference type="ARBA" id="ARBA00029766"/>
    </source>
</evidence>
<dbReference type="RefSeq" id="WP_110361344.1">
    <property type="nucleotide sequence ID" value="NZ_QFLI01000005.1"/>
</dbReference>
<keyword evidence="9" id="KW-0289">Folate biosynthesis</keyword>
<keyword evidence="5" id="KW-0808">Transferase</keyword>
<dbReference type="EC" id="2.7.6.3" evidence="3"/>